<accession>X8DMJ4</accession>
<dbReference type="EMBL" id="JAOB01000013">
    <property type="protein sequence ID" value="EUA68928.1"/>
    <property type="molecule type" value="Genomic_DNA"/>
</dbReference>
<dbReference type="AlphaFoldDB" id="X8DMJ4"/>
<gene>
    <name evidence="1" type="ORF">I553_2116</name>
</gene>
<reference evidence="1" key="1">
    <citation type="submission" date="2014-01" db="EMBL/GenBank/DDBJ databases">
        <authorList>
            <person name="Brown-Elliot B."/>
            <person name="Wallace R."/>
            <person name="Lenaerts A."/>
            <person name="Ordway D."/>
            <person name="DeGroote M.A."/>
            <person name="Parker T."/>
            <person name="Sizemore C."/>
            <person name="Tallon L.J."/>
            <person name="Sadzewicz L.K."/>
            <person name="Sengamalay N."/>
            <person name="Fraser C.M."/>
            <person name="Hine E."/>
            <person name="Shefchek K.A."/>
            <person name="Das S.P."/>
            <person name="Tettelin H."/>
        </authorList>
    </citation>
    <scope>NUCLEOTIDE SEQUENCE [LARGE SCALE GENOMIC DNA]</scope>
    <source>
        <strain evidence="1">4042</strain>
    </source>
</reference>
<sequence length="88" mass="8794">MGKLLFAAGADQVLTGLPAGATVNSVTALQEVLRRTNPKSLHLAAFHPTGTAAAGADAQRCPSTSGEGCAASAACGSPMRRSCRAALR</sequence>
<comment type="caution">
    <text evidence="1">The sequence shown here is derived from an EMBL/GenBank/DDBJ whole genome shotgun (WGS) entry which is preliminary data.</text>
</comment>
<name>X8DMJ4_MYCXE</name>
<evidence type="ECO:0000313" key="1">
    <source>
        <dbReference type="EMBL" id="EUA68928.1"/>
    </source>
</evidence>
<dbReference type="PATRIC" id="fig|1299334.3.peg.1611"/>
<proteinExistence type="predicted"/>
<protein>
    <submittedName>
        <fullName evidence="1">Uncharacterized protein</fullName>
    </submittedName>
</protein>
<organism evidence="1">
    <name type="scientific">Mycobacterium xenopi 4042</name>
    <dbReference type="NCBI Taxonomy" id="1299334"/>
    <lineage>
        <taxon>Bacteria</taxon>
        <taxon>Bacillati</taxon>
        <taxon>Actinomycetota</taxon>
        <taxon>Actinomycetes</taxon>
        <taxon>Mycobacteriales</taxon>
        <taxon>Mycobacteriaceae</taxon>
        <taxon>Mycobacterium</taxon>
    </lineage>
</organism>